<organism evidence="3 4">
    <name type="scientific">Levilactobacillus fujinensis</name>
    <dbReference type="NCBI Taxonomy" id="2486024"/>
    <lineage>
        <taxon>Bacteria</taxon>
        <taxon>Bacillati</taxon>
        <taxon>Bacillota</taxon>
        <taxon>Bacilli</taxon>
        <taxon>Lactobacillales</taxon>
        <taxon>Lactobacillaceae</taxon>
        <taxon>Levilactobacillus</taxon>
    </lineage>
</organism>
<evidence type="ECO:0000313" key="4">
    <source>
        <dbReference type="Proteomes" id="UP001596283"/>
    </source>
</evidence>
<dbReference type="GO" id="GO:0003677">
    <property type="term" value="F:DNA binding"/>
    <property type="evidence" value="ECO:0007669"/>
    <property type="project" value="UniProtKB-KW"/>
</dbReference>
<dbReference type="EMBL" id="JBHSSI010000026">
    <property type="protein sequence ID" value="MFC6260229.1"/>
    <property type="molecule type" value="Genomic_DNA"/>
</dbReference>
<dbReference type="Pfam" id="PF04014">
    <property type="entry name" value="MazE_antitoxin"/>
    <property type="match status" value="1"/>
</dbReference>
<feature type="domain" description="SpoVT-AbrB" evidence="2">
    <location>
        <begin position="13"/>
        <end position="59"/>
    </location>
</feature>
<dbReference type="Gene3D" id="2.10.260.10">
    <property type="match status" value="1"/>
</dbReference>
<evidence type="ECO:0000256" key="1">
    <source>
        <dbReference type="PROSITE-ProRule" id="PRU01076"/>
    </source>
</evidence>
<protein>
    <submittedName>
        <fullName evidence="3">AbrB/MazE/SpoVT family DNA-binding domain-containing protein</fullName>
    </submittedName>
</protein>
<accession>A0ABW1TFH0</accession>
<dbReference type="SUPFAM" id="SSF89447">
    <property type="entry name" value="AbrB/MazE/MraZ-like"/>
    <property type="match status" value="1"/>
</dbReference>
<reference evidence="4" key="1">
    <citation type="journal article" date="2019" name="Int. J. Syst. Evol. Microbiol.">
        <title>The Global Catalogue of Microorganisms (GCM) 10K type strain sequencing project: providing services to taxonomists for standard genome sequencing and annotation.</title>
        <authorList>
            <consortium name="The Broad Institute Genomics Platform"/>
            <consortium name="The Broad Institute Genome Sequencing Center for Infectious Disease"/>
            <person name="Wu L."/>
            <person name="Ma J."/>
        </authorList>
    </citation>
    <scope>NUCLEOTIDE SEQUENCE [LARGE SCALE GENOMIC DNA]</scope>
    <source>
        <strain evidence="4">CCM 8908</strain>
    </source>
</reference>
<dbReference type="RefSeq" id="WP_225421862.1">
    <property type="nucleotide sequence ID" value="NZ_JBHSSI010000026.1"/>
</dbReference>
<keyword evidence="1 3" id="KW-0238">DNA-binding</keyword>
<evidence type="ECO:0000259" key="2">
    <source>
        <dbReference type="PROSITE" id="PS51740"/>
    </source>
</evidence>
<dbReference type="InterPro" id="IPR007159">
    <property type="entry name" value="SpoVT-AbrB_dom"/>
</dbReference>
<dbReference type="PROSITE" id="PS51740">
    <property type="entry name" value="SPOVT_ABRB"/>
    <property type="match status" value="1"/>
</dbReference>
<sequence length="99" mass="10998">MMEKKSQNLTGKTFEVKISTKGQIVIPADIRKKIDLSEGSTLQLSLNENDEIKIQKAPTALDWANLVTEGPIEQVVFNNDGTINSTKSPTFASWMDDDE</sequence>
<dbReference type="InterPro" id="IPR037914">
    <property type="entry name" value="SpoVT-AbrB_sf"/>
</dbReference>
<dbReference type="NCBIfam" id="TIGR01439">
    <property type="entry name" value="lp_hng_hel_AbrB"/>
    <property type="match status" value="1"/>
</dbReference>
<name>A0ABW1TFH0_9LACO</name>
<evidence type="ECO:0000313" key="3">
    <source>
        <dbReference type="EMBL" id="MFC6260229.1"/>
    </source>
</evidence>
<gene>
    <name evidence="3" type="ORF">ACFP1C_04655</name>
</gene>
<keyword evidence="4" id="KW-1185">Reference proteome</keyword>
<comment type="caution">
    <text evidence="3">The sequence shown here is derived from an EMBL/GenBank/DDBJ whole genome shotgun (WGS) entry which is preliminary data.</text>
</comment>
<dbReference type="SMART" id="SM00966">
    <property type="entry name" value="SpoVT_AbrB"/>
    <property type="match status" value="1"/>
</dbReference>
<dbReference type="Proteomes" id="UP001596283">
    <property type="component" value="Unassembled WGS sequence"/>
</dbReference>
<proteinExistence type="predicted"/>